<proteinExistence type="predicted"/>
<evidence type="ECO:0000313" key="3">
    <source>
        <dbReference type="Proteomes" id="UP000267077"/>
    </source>
</evidence>
<organism evidence="2 3">
    <name type="scientific">Dyella dinghuensis</name>
    <dbReference type="NCBI Taxonomy" id="1920169"/>
    <lineage>
        <taxon>Bacteria</taxon>
        <taxon>Pseudomonadati</taxon>
        <taxon>Pseudomonadota</taxon>
        <taxon>Gammaproteobacteria</taxon>
        <taxon>Lysobacterales</taxon>
        <taxon>Rhodanobacteraceae</taxon>
        <taxon>Dyella</taxon>
    </lineage>
</organism>
<dbReference type="EMBL" id="RYZR01000006">
    <property type="protein sequence ID" value="RUL63033.1"/>
    <property type="molecule type" value="Genomic_DNA"/>
</dbReference>
<sequence>MKLTDSKFKLETALLNGLFVVCMVICGLFLASMVTIKPAPVQLASNAHTSATVTHAPSA</sequence>
<dbReference type="Proteomes" id="UP000267077">
    <property type="component" value="Unassembled WGS sequence"/>
</dbReference>
<protein>
    <submittedName>
        <fullName evidence="2">Uncharacterized protein</fullName>
    </submittedName>
</protein>
<gene>
    <name evidence="2" type="ORF">EKH79_11500</name>
</gene>
<accession>A0A3S0PDR1</accession>
<comment type="caution">
    <text evidence="2">The sequence shown here is derived from an EMBL/GenBank/DDBJ whole genome shotgun (WGS) entry which is preliminary data.</text>
</comment>
<reference evidence="2 3" key="1">
    <citation type="submission" date="2018-12" db="EMBL/GenBank/DDBJ databases">
        <title>Dyella dinghuensis sp. nov. DHOA06 and Dyella choica sp. nov. 4M-K27, isolated from forest soil.</title>
        <authorList>
            <person name="Qiu L.-H."/>
            <person name="Gao Z.-H."/>
        </authorList>
    </citation>
    <scope>NUCLEOTIDE SEQUENCE [LARGE SCALE GENOMIC DNA]</scope>
    <source>
        <strain evidence="2 3">DHOA06</strain>
    </source>
</reference>
<dbReference type="RefSeq" id="WP_126673971.1">
    <property type="nucleotide sequence ID" value="NZ_RYZR01000006.1"/>
</dbReference>
<dbReference type="AlphaFoldDB" id="A0A3S0PDR1"/>
<evidence type="ECO:0000313" key="2">
    <source>
        <dbReference type="EMBL" id="RUL63033.1"/>
    </source>
</evidence>
<keyword evidence="1" id="KW-0472">Membrane</keyword>
<dbReference type="OrthoDB" id="5958178at2"/>
<evidence type="ECO:0000256" key="1">
    <source>
        <dbReference type="SAM" id="Phobius"/>
    </source>
</evidence>
<keyword evidence="1" id="KW-0812">Transmembrane</keyword>
<keyword evidence="3" id="KW-1185">Reference proteome</keyword>
<feature type="transmembrane region" description="Helical" evidence="1">
    <location>
        <begin position="12"/>
        <end position="36"/>
    </location>
</feature>
<name>A0A3S0PDR1_9GAMM</name>
<keyword evidence="1" id="KW-1133">Transmembrane helix</keyword>